<dbReference type="PROSITE" id="PS50162">
    <property type="entry name" value="RECA_2"/>
    <property type="match status" value="1"/>
</dbReference>
<evidence type="ECO:0000256" key="8">
    <source>
        <dbReference type="ARBA" id="ARBA00023016"/>
    </source>
</evidence>
<dbReference type="GO" id="GO:0005524">
    <property type="term" value="F:ATP binding"/>
    <property type="evidence" value="ECO:0007669"/>
    <property type="project" value="UniProtKB-UniRule"/>
</dbReference>
<keyword evidence="16" id="KW-1185">Reference proteome</keyword>
<comment type="domain">
    <text evidence="11">The middle region has homology to RecA with ATPase motifs including the RadA KNRFG motif, while the C-terminus is homologous to Lon protease.</text>
</comment>
<protein>
    <recommendedName>
        <fullName evidence="11 12">DNA repair protein RadA</fullName>
    </recommendedName>
</protein>
<feature type="domain" description="RecA family profile 1" evidence="14">
    <location>
        <begin position="70"/>
        <end position="217"/>
    </location>
</feature>
<gene>
    <name evidence="11" type="primary">radA</name>
    <name evidence="15" type="ORF">DQQ10_03355</name>
</gene>
<evidence type="ECO:0000256" key="7">
    <source>
        <dbReference type="ARBA" id="ARBA00022840"/>
    </source>
</evidence>
<dbReference type="PANTHER" id="PTHR32472">
    <property type="entry name" value="DNA REPAIR PROTEIN RADA"/>
    <property type="match status" value="1"/>
</dbReference>
<dbReference type="GO" id="GO:0008270">
    <property type="term" value="F:zinc ion binding"/>
    <property type="evidence" value="ECO:0007669"/>
    <property type="project" value="UniProtKB-KW"/>
</dbReference>
<reference evidence="15 16" key="1">
    <citation type="submission" date="2018-06" db="EMBL/GenBank/DDBJ databases">
        <title>Chryseolinea flavus sp. nov., a member of the phylum Bacteroidetes isolated from soil.</title>
        <authorList>
            <person name="Li Y."/>
            <person name="Wang J."/>
        </authorList>
    </citation>
    <scope>NUCLEOTIDE SEQUENCE [LARGE SCALE GENOMIC DNA]</scope>
    <source>
        <strain evidence="15 16">SDU1-6</strain>
    </source>
</reference>
<evidence type="ECO:0000256" key="4">
    <source>
        <dbReference type="ARBA" id="ARBA00022771"/>
    </source>
</evidence>
<dbReference type="InterPro" id="IPR014721">
    <property type="entry name" value="Ribsml_uS5_D2-typ_fold_subgr"/>
</dbReference>
<dbReference type="Pfam" id="PF13541">
    <property type="entry name" value="ChlI"/>
    <property type="match status" value="1"/>
</dbReference>
<dbReference type="GO" id="GO:0000725">
    <property type="term" value="P:recombinational repair"/>
    <property type="evidence" value="ECO:0007669"/>
    <property type="project" value="UniProtKB-UniRule"/>
</dbReference>
<dbReference type="InterPro" id="IPR027417">
    <property type="entry name" value="P-loop_NTPase"/>
</dbReference>
<evidence type="ECO:0000259" key="14">
    <source>
        <dbReference type="PROSITE" id="PS50162"/>
    </source>
</evidence>
<dbReference type="SUPFAM" id="SSF54211">
    <property type="entry name" value="Ribosomal protein S5 domain 2-like"/>
    <property type="match status" value="1"/>
</dbReference>
<evidence type="ECO:0000256" key="11">
    <source>
        <dbReference type="HAMAP-Rule" id="MF_01498"/>
    </source>
</evidence>
<keyword evidence="8 11" id="KW-0346">Stress response</keyword>
<dbReference type="EMBL" id="QMFY01000001">
    <property type="protein sequence ID" value="RAW03147.1"/>
    <property type="molecule type" value="Genomic_DNA"/>
</dbReference>
<comment type="caution">
    <text evidence="15">The sequence shown here is derived from an EMBL/GenBank/DDBJ whole genome shotgun (WGS) entry which is preliminary data.</text>
</comment>
<evidence type="ECO:0000256" key="2">
    <source>
        <dbReference type="ARBA" id="ARBA00022741"/>
    </source>
</evidence>
<dbReference type="NCBIfam" id="TIGR00416">
    <property type="entry name" value="sms"/>
    <property type="match status" value="1"/>
</dbReference>
<keyword evidence="3 11" id="KW-0227">DNA damage</keyword>
<evidence type="ECO:0000256" key="9">
    <source>
        <dbReference type="ARBA" id="ARBA00023125"/>
    </source>
</evidence>
<organism evidence="15 16">
    <name type="scientific">Pseudochryseolinea flava</name>
    <dbReference type="NCBI Taxonomy" id="2059302"/>
    <lineage>
        <taxon>Bacteria</taxon>
        <taxon>Pseudomonadati</taxon>
        <taxon>Bacteroidota</taxon>
        <taxon>Cytophagia</taxon>
        <taxon>Cytophagales</taxon>
        <taxon>Fulvivirgaceae</taxon>
        <taxon>Pseudochryseolinea</taxon>
    </lineage>
</organism>
<dbReference type="SMART" id="SM00382">
    <property type="entry name" value="AAA"/>
    <property type="match status" value="1"/>
</dbReference>
<dbReference type="CDD" id="cd01121">
    <property type="entry name" value="RadA_SMS_N"/>
    <property type="match status" value="1"/>
</dbReference>
<dbReference type="HAMAP" id="MF_01498">
    <property type="entry name" value="RadA_bact"/>
    <property type="match status" value="1"/>
</dbReference>
<dbReference type="Gene3D" id="3.30.230.10">
    <property type="match status" value="1"/>
</dbReference>
<keyword evidence="5" id="KW-0378">Hydrolase</keyword>
<comment type="function">
    <text evidence="13">DNA-dependent ATPase involved in processing of recombination intermediates, plays a role in repairing DNA breaks. Stimulates the branch migration of RecA-mediated strand transfer reactions, allowing the 3' invading strand to extend heteroduplex DNA faster. Binds ssDNA in the presence of ADP but not other nucleotides, has ATPase activity that is stimulated by ssDNA and various branched DNA structures, but inhibited by SSB. Does not have RecA's homology-searching function.</text>
</comment>
<keyword evidence="2 11" id="KW-0547">Nucleotide-binding</keyword>
<sequence>MAKAKSVFFCQQCGYESAKWLGKCPSCSAWNTFAEEIVTKEDTSKSEWRQSASRQKIVEAKTLKEIESSAEKRILSGDQELDRVLGSGIVPGSLVLIGGEPGIGKSTLMLQVGLMLKKQKVLYVSGEESEQQIKMRAERIGLDSEQFFILTETNTKSIFLVIESLAPDIVVVDSIQTLFSPLMESAAGSVGQVRQCAAELMKFAKETNTPVFLIGHITKDGLIAGPKVLEHMVDTVLQFEGDQHLAYRILRTTKNRFGSTAEIGIYEMLGNGLREVSNPSEILITQKDSSLSGVAIGATLEGNRPLLIEIQALVSPASYGTPQRTPTGFDQKRLNMLLAVLEKRCGFRMGTQDVFLNMAGGLKIEDPAIDLAICIAIISSMEEISISDKICFAAEVGLGGELRAVNRVEQRISEAEKLGFKEIYISKFNTKAFDSSKFKIAVKPFGKLVDVFQDLFG</sequence>
<dbReference type="AlphaFoldDB" id="A0A364Y834"/>
<evidence type="ECO:0000256" key="3">
    <source>
        <dbReference type="ARBA" id="ARBA00022763"/>
    </source>
</evidence>
<dbReference type="GO" id="GO:0003684">
    <property type="term" value="F:damaged DNA binding"/>
    <property type="evidence" value="ECO:0007669"/>
    <property type="project" value="InterPro"/>
</dbReference>
<proteinExistence type="inferred from homology"/>
<comment type="function">
    <text evidence="11">Plays a role in repairing double-strand DNA breaks, probably involving stabilizing or processing branched DNA or blocked replication forks.</text>
</comment>
<dbReference type="InterPro" id="IPR003593">
    <property type="entry name" value="AAA+_ATPase"/>
</dbReference>
<evidence type="ECO:0000256" key="5">
    <source>
        <dbReference type="ARBA" id="ARBA00022801"/>
    </source>
</evidence>
<dbReference type="OrthoDB" id="9803906at2"/>
<feature type="short sequence motif" description="RadA KNRFG motif" evidence="11">
    <location>
        <begin position="254"/>
        <end position="258"/>
    </location>
</feature>
<dbReference type="PANTHER" id="PTHR32472:SF10">
    <property type="entry name" value="DNA REPAIR PROTEIN RADA-LIKE PROTEIN"/>
    <property type="match status" value="1"/>
</dbReference>
<evidence type="ECO:0000256" key="13">
    <source>
        <dbReference type="RuleBase" id="RU003555"/>
    </source>
</evidence>
<evidence type="ECO:0000313" key="16">
    <source>
        <dbReference type="Proteomes" id="UP000251889"/>
    </source>
</evidence>
<evidence type="ECO:0000256" key="12">
    <source>
        <dbReference type="NCBIfam" id="TIGR00416"/>
    </source>
</evidence>
<dbReference type="RefSeq" id="WP_112745362.1">
    <property type="nucleotide sequence ID" value="NZ_QMFY01000001.1"/>
</dbReference>
<dbReference type="PRINTS" id="PR01874">
    <property type="entry name" value="DNAREPAIRADA"/>
</dbReference>
<dbReference type="Pfam" id="PF18073">
    <property type="entry name" value="Zn_ribbon_LapB"/>
    <property type="match status" value="1"/>
</dbReference>
<keyword evidence="1 11" id="KW-0479">Metal-binding</keyword>
<keyword evidence="4 13" id="KW-0863">Zinc-finger</keyword>
<dbReference type="InterPro" id="IPR041166">
    <property type="entry name" value="Rubredoxin_2"/>
</dbReference>
<dbReference type="InterPro" id="IPR020588">
    <property type="entry name" value="RecA_ATP-bd"/>
</dbReference>
<keyword evidence="9 11" id="KW-0238">DNA-binding</keyword>
<feature type="region of interest" description="Lon-protease-like" evidence="11">
    <location>
        <begin position="353"/>
        <end position="457"/>
    </location>
</feature>
<keyword evidence="7 11" id="KW-0067">ATP-binding</keyword>
<dbReference type="InterPro" id="IPR004504">
    <property type="entry name" value="DNA_repair_RadA"/>
</dbReference>
<dbReference type="GO" id="GO:0016787">
    <property type="term" value="F:hydrolase activity"/>
    <property type="evidence" value="ECO:0007669"/>
    <property type="project" value="UniProtKB-KW"/>
</dbReference>
<evidence type="ECO:0000256" key="10">
    <source>
        <dbReference type="ARBA" id="ARBA00023204"/>
    </source>
</evidence>
<dbReference type="GO" id="GO:0005829">
    <property type="term" value="C:cytosol"/>
    <property type="evidence" value="ECO:0007669"/>
    <property type="project" value="TreeGrafter"/>
</dbReference>
<feature type="binding site" evidence="11">
    <location>
        <begin position="99"/>
        <end position="106"/>
    </location>
    <ligand>
        <name>ATP</name>
        <dbReference type="ChEBI" id="CHEBI:30616"/>
    </ligand>
</feature>
<evidence type="ECO:0000256" key="1">
    <source>
        <dbReference type="ARBA" id="ARBA00022723"/>
    </source>
</evidence>
<evidence type="ECO:0000313" key="15">
    <source>
        <dbReference type="EMBL" id="RAW03147.1"/>
    </source>
</evidence>
<dbReference type="GO" id="GO:0140664">
    <property type="term" value="F:ATP-dependent DNA damage sensor activity"/>
    <property type="evidence" value="ECO:0007669"/>
    <property type="project" value="InterPro"/>
</dbReference>
<dbReference type="Pfam" id="PF13481">
    <property type="entry name" value="AAA_25"/>
    <property type="match status" value="1"/>
</dbReference>
<accession>A0A364Y834</accession>
<dbReference type="InterPro" id="IPR020568">
    <property type="entry name" value="Ribosomal_Su5_D2-typ_SF"/>
</dbReference>
<comment type="similarity">
    <text evidence="11 13">Belongs to the RecA family. RadA subfamily.</text>
</comment>
<evidence type="ECO:0000256" key="6">
    <source>
        <dbReference type="ARBA" id="ARBA00022833"/>
    </source>
</evidence>
<dbReference type="Gene3D" id="3.40.50.300">
    <property type="entry name" value="P-loop containing nucleotide triphosphate hydrolases"/>
    <property type="match status" value="1"/>
</dbReference>
<dbReference type="FunFam" id="3.40.50.300:FF:000050">
    <property type="entry name" value="DNA repair protein RadA"/>
    <property type="match status" value="1"/>
</dbReference>
<dbReference type="SUPFAM" id="SSF52540">
    <property type="entry name" value="P-loop containing nucleoside triphosphate hydrolases"/>
    <property type="match status" value="1"/>
</dbReference>
<keyword evidence="6 13" id="KW-0862">Zinc</keyword>
<keyword evidence="10 11" id="KW-0234">DNA repair</keyword>
<name>A0A364Y834_9BACT</name>
<dbReference type="Proteomes" id="UP000251889">
    <property type="component" value="Unassembled WGS sequence"/>
</dbReference>